<name>A0A2P5AL74_PARAD</name>
<comment type="caution">
    <text evidence="4">The sequence shown here is derived from an EMBL/GenBank/DDBJ whole genome shotgun (WGS) entry which is preliminary data.</text>
</comment>
<dbReference type="GO" id="GO:0016746">
    <property type="term" value="F:acyltransferase activity"/>
    <property type="evidence" value="ECO:0007669"/>
    <property type="project" value="UniProtKB-KW"/>
</dbReference>
<gene>
    <name evidence="4" type="ORF">PanWU01x14_321170</name>
</gene>
<comment type="similarity">
    <text evidence="1">Belongs to the plant acyltransferase family.</text>
</comment>
<evidence type="ECO:0000256" key="2">
    <source>
        <dbReference type="ARBA" id="ARBA00022679"/>
    </source>
</evidence>
<keyword evidence="3" id="KW-0012">Acyltransferase</keyword>
<keyword evidence="2 4" id="KW-0808">Transferase</keyword>
<dbReference type="PANTHER" id="PTHR31623">
    <property type="entry name" value="F21J9.9"/>
    <property type="match status" value="1"/>
</dbReference>
<keyword evidence="5" id="KW-1185">Reference proteome</keyword>
<reference evidence="5" key="1">
    <citation type="submission" date="2016-06" db="EMBL/GenBank/DDBJ databases">
        <title>Parallel loss of symbiosis genes in relatives of nitrogen-fixing non-legume Parasponia.</title>
        <authorList>
            <person name="Van Velzen R."/>
            <person name="Holmer R."/>
            <person name="Bu F."/>
            <person name="Rutten L."/>
            <person name="Van Zeijl A."/>
            <person name="Liu W."/>
            <person name="Santuari L."/>
            <person name="Cao Q."/>
            <person name="Sharma T."/>
            <person name="Shen D."/>
            <person name="Roswanjaya Y."/>
            <person name="Wardhani T."/>
            <person name="Kalhor M.S."/>
            <person name="Jansen J."/>
            <person name="Van den Hoogen J."/>
            <person name="Gungor B."/>
            <person name="Hartog M."/>
            <person name="Hontelez J."/>
            <person name="Verver J."/>
            <person name="Yang W.-C."/>
            <person name="Schijlen E."/>
            <person name="Repin R."/>
            <person name="Schilthuizen M."/>
            <person name="Schranz E."/>
            <person name="Heidstra R."/>
            <person name="Miyata K."/>
            <person name="Fedorova E."/>
            <person name="Kohlen W."/>
            <person name="Bisseling T."/>
            <person name="Smit S."/>
            <person name="Geurts R."/>
        </authorList>
    </citation>
    <scope>NUCLEOTIDE SEQUENCE [LARGE SCALE GENOMIC DNA]</scope>
    <source>
        <strain evidence="5">cv. WU1-14</strain>
    </source>
</reference>
<sequence>MDLIGSENTDGLFFTSFCNFHLYEMIDFGWGKSVWVTIPVATNQSNVVTLMDTSSGGVEAWVTLSKQEIATFGHVILEFSSS</sequence>
<organism evidence="4 5">
    <name type="scientific">Parasponia andersonii</name>
    <name type="common">Sponia andersonii</name>
    <dbReference type="NCBI Taxonomy" id="3476"/>
    <lineage>
        <taxon>Eukaryota</taxon>
        <taxon>Viridiplantae</taxon>
        <taxon>Streptophyta</taxon>
        <taxon>Embryophyta</taxon>
        <taxon>Tracheophyta</taxon>
        <taxon>Spermatophyta</taxon>
        <taxon>Magnoliopsida</taxon>
        <taxon>eudicotyledons</taxon>
        <taxon>Gunneridae</taxon>
        <taxon>Pentapetalae</taxon>
        <taxon>rosids</taxon>
        <taxon>fabids</taxon>
        <taxon>Rosales</taxon>
        <taxon>Cannabaceae</taxon>
        <taxon>Parasponia</taxon>
    </lineage>
</organism>
<dbReference type="Pfam" id="PF02458">
    <property type="entry name" value="Transferase"/>
    <property type="match status" value="1"/>
</dbReference>
<dbReference type="PANTHER" id="PTHR31623:SF122">
    <property type="entry name" value="HXXXD-TYPE ACYL-TRANSFERASE FAMILY PROTEIN"/>
    <property type="match status" value="1"/>
</dbReference>
<dbReference type="Gene3D" id="3.30.559.10">
    <property type="entry name" value="Chloramphenicol acetyltransferase-like domain"/>
    <property type="match status" value="1"/>
</dbReference>
<dbReference type="EMBL" id="JXTB01000535">
    <property type="protein sequence ID" value="PON37318.1"/>
    <property type="molecule type" value="Genomic_DNA"/>
</dbReference>
<evidence type="ECO:0000313" key="4">
    <source>
        <dbReference type="EMBL" id="PON37318.1"/>
    </source>
</evidence>
<proteinExistence type="inferred from homology"/>
<dbReference type="AlphaFoldDB" id="A0A2P5AL74"/>
<dbReference type="STRING" id="3476.A0A2P5AL74"/>
<protein>
    <submittedName>
        <fullName evidence="4">Transferase</fullName>
    </submittedName>
</protein>
<accession>A0A2P5AL74</accession>
<evidence type="ECO:0000256" key="1">
    <source>
        <dbReference type="ARBA" id="ARBA00009861"/>
    </source>
</evidence>
<dbReference type="Proteomes" id="UP000237105">
    <property type="component" value="Unassembled WGS sequence"/>
</dbReference>
<evidence type="ECO:0000256" key="3">
    <source>
        <dbReference type="ARBA" id="ARBA00023315"/>
    </source>
</evidence>
<evidence type="ECO:0000313" key="5">
    <source>
        <dbReference type="Proteomes" id="UP000237105"/>
    </source>
</evidence>
<dbReference type="OrthoDB" id="1932220at2759"/>
<dbReference type="InterPro" id="IPR023213">
    <property type="entry name" value="CAT-like_dom_sf"/>
</dbReference>